<evidence type="ECO:0000313" key="1">
    <source>
        <dbReference type="EMBL" id="NRT19430.1"/>
    </source>
</evidence>
<protein>
    <submittedName>
        <fullName evidence="1">Uncharacterized protein</fullName>
    </submittedName>
</protein>
<accession>A0ABX2FSS1</accession>
<dbReference type="Proteomes" id="UP000779507">
    <property type="component" value="Unassembled WGS sequence"/>
</dbReference>
<evidence type="ECO:0000313" key="2">
    <source>
        <dbReference type="Proteomes" id="UP000779507"/>
    </source>
</evidence>
<gene>
    <name evidence="1" type="ORF">HNP98_002259</name>
</gene>
<comment type="caution">
    <text evidence="1">The sequence shown here is derived from an EMBL/GenBank/DDBJ whole genome shotgun (WGS) entry which is preliminary data.</text>
</comment>
<keyword evidence="2" id="KW-1185">Reference proteome</keyword>
<name>A0ABX2FSS1_9BACT</name>
<dbReference type="RefSeq" id="WP_173810152.1">
    <property type="nucleotide sequence ID" value="NZ_JABSNP010000009.1"/>
</dbReference>
<sequence>MPDHSPRFLSVSDRIRVAAARDVLHGLAAYAGPHVPGFVVHLQHDPARPWADPGAAARFAASGYASVPALCVVFRRVLGRWEFVRIEYAAPAGQ</sequence>
<organism evidence="1 2">
    <name type="scientific">Hymenobacter caeli</name>
    <dbReference type="NCBI Taxonomy" id="2735894"/>
    <lineage>
        <taxon>Bacteria</taxon>
        <taxon>Pseudomonadati</taxon>
        <taxon>Bacteroidota</taxon>
        <taxon>Cytophagia</taxon>
        <taxon>Cytophagales</taxon>
        <taxon>Hymenobacteraceae</taxon>
        <taxon>Hymenobacter</taxon>
    </lineage>
</organism>
<dbReference type="EMBL" id="JABSNP010000009">
    <property type="protein sequence ID" value="NRT19430.1"/>
    <property type="molecule type" value="Genomic_DNA"/>
</dbReference>
<reference evidence="1 2" key="1">
    <citation type="submission" date="2020-05" db="EMBL/GenBank/DDBJ databases">
        <title>Genomic Encyclopedia of Type Strains, Phase IV (KMG-V): Genome sequencing to study the core and pangenomes of soil and plant-associated prokaryotes.</title>
        <authorList>
            <person name="Whitman W."/>
        </authorList>
    </citation>
    <scope>NUCLEOTIDE SEQUENCE [LARGE SCALE GENOMIC DNA]</scope>
    <source>
        <strain evidence="1 2">9A</strain>
    </source>
</reference>
<proteinExistence type="predicted"/>